<comment type="caution">
    <text evidence="1">The sequence shown here is derived from an EMBL/GenBank/DDBJ whole genome shotgun (WGS) entry which is preliminary data.</text>
</comment>
<sequence>MLGCDDDDGDDDIMGLRWYDDDKEDGGGKECDHMRMRRMIQTTTVNVYLLIGCRQRSPPMRISPLHRFSRLKALHDSRKLIKAISREEVTGQSVSSRSRSLFPLSALISANCSPQKTANA</sequence>
<protein>
    <submittedName>
        <fullName evidence="1">Uncharacterized protein</fullName>
    </submittedName>
</protein>
<name>A0A6A4TGX7_SCOMX</name>
<dbReference type="AlphaFoldDB" id="A0A6A4TGX7"/>
<evidence type="ECO:0000313" key="1">
    <source>
        <dbReference type="EMBL" id="KAF0044079.1"/>
    </source>
</evidence>
<proteinExistence type="predicted"/>
<reference evidence="1 2" key="1">
    <citation type="submission" date="2019-06" db="EMBL/GenBank/DDBJ databases">
        <title>Draft genomes of female and male turbot (Scophthalmus maximus).</title>
        <authorList>
            <person name="Xu H."/>
            <person name="Xu X.-W."/>
            <person name="Shao C."/>
            <person name="Chen S."/>
        </authorList>
    </citation>
    <scope>NUCLEOTIDE SEQUENCE [LARGE SCALE GENOMIC DNA]</scope>
    <source>
        <strain evidence="1">Ysfricsl-2016a</strain>
        <tissue evidence="1">Blood</tissue>
    </source>
</reference>
<dbReference type="Proteomes" id="UP000438429">
    <property type="component" value="Unassembled WGS sequence"/>
</dbReference>
<dbReference type="EMBL" id="VEVO01000003">
    <property type="protein sequence ID" value="KAF0044079.1"/>
    <property type="molecule type" value="Genomic_DNA"/>
</dbReference>
<gene>
    <name evidence="1" type="ORF">F2P81_003237</name>
</gene>
<evidence type="ECO:0000313" key="2">
    <source>
        <dbReference type="Proteomes" id="UP000438429"/>
    </source>
</evidence>
<organism evidence="1 2">
    <name type="scientific">Scophthalmus maximus</name>
    <name type="common">Turbot</name>
    <name type="synonym">Psetta maxima</name>
    <dbReference type="NCBI Taxonomy" id="52904"/>
    <lineage>
        <taxon>Eukaryota</taxon>
        <taxon>Metazoa</taxon>
        <taxon>Chordata</taxon>
        <taxon>Craniata</taxon>
        <taxon>Vertebrata</taxon>
        <taxon>Euteleostomi</taxon>
        <taxon>Actinopterygii</taxon>
        <taxon>Neopterygii</taxon>
        <taxon>Teleostei</taxon>
        <taxon>Neoteleostei</taxon>
        <taxon>Acanthomorphata</taxon>
        <taxon>Carangaria</taxon>
        <taxon>Pleuronectiformes</taxon>
        <taxon>Pleuronectoidei</taxon>
        <taxon>Scophthalmidae</taxon>
        <taxon>Scophthalmus</taxon>
    </lineage>
</organism>
<accession>A0A6A4TGX7</accession>